<evidence type="ECO:0000256" key="5">
    <source>
        <dbReference type="ARBA" id="ARBA00022857"/>
    </source>
</evidence>
<dbReference type="EC" id="1.5.1.3" evidence="3 8"/>
<dbReference type="GO" id="GO:0004146">
    <property type="term" value="F:dihydrofolate reductase activity"/>
    <property type="evidence" value="ECO:0007669"/>
    <property type="project" value="UniProtKB-EC"/>
</dbReference>
<comment type="function">
    <text evidence="7 8">Key enzyme in folate metabolism. Catalyzes an essential reaction for de novo glycine and purine synthesis, and for DNA precursor synthesis.</text>
</comment>
<dbReference type="PANTHER" id="PTHR48069">
    <property type="entry name" value="DIHYDROFOLATE REDUCTASE"/>
    <property type="match status" value="1"/>
</dbReference>
<evidence type="ECO:0000313" key="11">
    <source>
        <dbReference type="Proteomes" id="UP000007590"/>
    </source>
</evidence>
<dbReference type="GO" id="GO:0070401">
    <property type="term" value="F:NADP+ binding"/>
    <property type="evidence" value="ECO:0007669"/>
    <property type="project" value="UniProtKB-ARBA"/>
</dbReference>
<dbReference type="KEGG" id="scn:Solca_2293"/>
<dbReference type="PROSITE" id="PS51330">
    <property type="entry name" value="DHFR_2"/>
    <property type="match status" value="1"/>
</dbReference>
<evidence type="ECO:0000259" key="9">
    <source>
        <dbReference type="PROSITE" id="PS51330"/>
    </source>
</evidence>
<accession>H8KUH0</accession>
<gene>
    <name evidence="10" type="ordered locus">Solca_2293</name>
</gene>
<evidence type="ECO:0000256" key="2">
    <source>
        <dbReference type="ARBA" id="ARBA00009539"/>
    </source>
</evidence>
<evidence type="ECO:0000256" key="6">
    <source>
        <dbReference type="ARBA" id="ARBA00023002"/>
    </source>
</evidence>
<organism evidence="10 11">
    <name type="scientific">Solitalea canadensis (strain ATCC 29591 / DSM 3403 / JCM 21819 / LMG 8368 / NBRC 15130 / NCIMB 12057 / USAM 9D)</name>
    <name type="common">Flexibacter canadensis</name>
    <dbReference type="NCBI Taxonomy" id="929556"/>
    <lineage>
        <taxon>Bacteria</taxon>
        <taxon>Pseudomonadati</taxon>
        <taxon>Bacteroidota</taxon>
        <taxon>Sphingobacteriia</taxon>
        <taxon>Sphingobacteriales</taxon>
        <taxon>Sphingobacteriaceae</taxon>
        <taxon>Solitalea</taxon>
    </lineage>
</organism>
<evidence type="ECO:0000256" key="3">
    <source>
        <dbReference type="ARBA" id="ARBA00012856"/>
    </source>
</evidence>
<keyword evidence="4 8" id="KW-0554">One-carbon metabolism</keyword>
<dbReference type="Gene3D" id="3.40.430.10">
    <property type="entry name" value="Dihydrofolate Reductase, subunit A"/>
    <property type="match status" value="1"/>
</dbReference>
<dbReference type="EMBL" id="CP003349">
    <property type="protein sequence ID" value="AFD07335.1"/>
    <property type="molecule type" value="Genomic_DNA"/>
</dbReference>
<dbReference type="FunFam" id="3.40.430.10:FF:000001">
    <property type="entry name" value="Dihydrofolate reductase"/>
    <property type="match status" value="1"/>
</dbReference>
<sequence length="167" mass="19185">MNSEKMNISIIVAQAENNVIGKSNQLIWHLPADLKHFKKLTTGNTIIMGRKTYDSIGRPLPNRRNVIISRNKDLKIEGCDLVNSLEEALELTRNDEKVFIIGGAQIYNQAMNIADTLFITEVKQVFEGDAFFPDIASDKWIEIAREDHKADEKNRLDYSFVTYKRRN</sequence>
<proteinExistence type="inferred from homology"/>
<dbReference type="UniPathway" id="UPA00077">
    <property type="reaction ID" value="UER00158"/>
</dbReference>
<dbReference type="SUPFAM" id="SSF53597">
    <property type="entry name" value="Dihydrofolate reductase-like"/>
    <property type="match status" value="1"/>
</dbReference>
<dbReference type="AlphaFoldDB" id="H8KUH0"/>
<dbReference type="Proteomes" id="UP000007590">
    <property type="component" value="Chromosome"/>
</dbReference>
<dbReference type="GO" id="GO:0046452">
    <property type="term" value="P:dihydrofolate metabolic process"/>
    <property type="evidence" value="ECO:0007669"/>
    <property type="project" value="TreeGrafter"/>
</dbReference>
<dbReference type="InterPro" id="IPR024072">
    <property type="entry name" value="DHFR-like_dom_sf"/>
</dbReference>
<dbReference type="GO" id="GO:0006730">
    <property type="term" value="P:one-carbon metabolic process"/>
    <property type="evidence" value="ECO:0007669"/>
    <property type="project" value="UniProtKB-KW"/>
</dbReference>
<evidence type="ECO:0000256" key="1">
    <source>
        <dbReference type="ARBA" id="ARBA00004903"/>
    </source>
</evidence>
<keyword evidence="11" id="KW-1185">Reference proteome</keyword>
<dbReference type="eggNOG" id="COG0262">
    <property type="taxonomic scope" value="Bacteria"/>
</dbReference>
<dbReference type="InterPro" id="IPR001796">
    <property type="entry name" value="DHFR_dom"/>
</dbReference>
<dbReference type="InterPro" id="IPR012259">
    <property type="entry name" value="DHFR"/>
</dbReference>
<evidence type="ECO:0000313" key="10">
    <source>
        <dbReference type="EMBL" id="AFD07335.1"/>
    </source>
</evidence>
<dbReference type="PANTHER" id="PTHR48069:SF3">
    <property type="entry name" value="DIHYDROFOLATE REDUCTASE"/>
    <property type="match status" value="1"/>
</dbReference>
<dbReference type="PIRSF" id="PIRSF000194">
    <property type="entry name" value="DHFR"/>
    <property type="match status" value="1"/>
</dbReference>
<feature type="domain" description="DHFR" evidence="9">
    <location>
        <begin position="7"/>
        <end position="165"/>
    </location>
</feature>
<comment type="similarity">
    <text evidence="2 8">Belongs to the dihydrofolate reductase family.</text>
</comment>
<name>H8KUH0_SOLCM</name>
<dbReference type="GO" id="GO:0046654">
    <property type="term" value="P:tetrahydrofolate biosynthetic process"/>
    <property type="evidence" value="ECO:0007669"/>
    <property type="project" value="UniProtKB-UniPathway"/>
</dbReference>
<dbReference type="CDD" id="cd00209">
    <property type="entry name" value="DHFR"/>
    <property type="match status" value="1"/>
</dbReference>
<keyword evidence="5 8" id="KW-0521">NADP</keyword>
<reference evidence="10" key="1">
    <citation type="submission" date="2012-02" db="EMBL/GenBank/DDBJ databases">
        <title>The complete genome of Solitalea canadensis DSM 3403.</title>
        <authorList>
            <consortium name="US DOE Joint Genome Institute (JGI-PGF)"/>
            <person name="Lucas S."/>
            <person name="Copeland A."/>
            <person name="Lapidus A."/>
            <person name="Glavina del Rio T."/>
            <person name="Dalin E."/>
            <person name="Tice H."/>
            <person name="Bruce D."/>
            <person name="Goodwin L."/>
            <person name="Pitluck S."/>
            <person name="Peters L."/>
            <person name="Ovchinnikova G."/>
            <person name="Lu M."/>
            <person name="Kyrpides N."/>
            <person name="Mavromatis K."/>
            <person name="Ivanova N."/>
            <person name="Brettin T."/>
            <person name="Detter J.C."/>
            <person name="Han C."/>
            <person name="Larimer F."/>
            <person name="Land M."/>
            <person name="Hauser L."/>
            <person name="Markowitz V."/>
            <person name="Cheng J.-F."/>
            <person name="Hugenholtz P."/>
            <person name="Woyke T."/>
            <person name="Wu D."/>
            <person name="Spring S."/>
            <person name="Schroeder M."/>
            <person name="Kopitz M."/>
            <person name="Brambilla E."/>
            <person name="Klenk H.-P."/>
            <person name="Eisen J.A."/>
        </authorList>
    </citation>
    <scope>NUCLEOTIDE SEQUENCE</scope>
    <source>
        <strain evidence="10">DSM 3403</strain>
    </source>
</reference>
<dbReference type="GO" id="GO:0046655">
    <property type="term" value="P:folic acid metabolic process"/>
    <property type="evidence" value="ECO:0007669"/>
    <property type="project" value="TreeGrafter"/>
</dbReference>
<keyword evidence="6 8" id="KW-0560">Oxidoreductase</keyword>
<comment type="catalytic activity">
    <reaction evidence="8">
        <text>(6S)-5,6,7,8-tetrahydrofolate + NADP(+) = 7,8-dihydrofolate + NADPH + H(+)</text>
        <dbReference type="Rhea" id="RHEA:15009"/>
        <dbReference type="ChEBI" id="CHEBI:15378"/>
        <dbReference type="ChEBI" id="CHEBI:57451"/>
        <dbReference type="ChEBI" id="CHEBI:57453"/>
        <dbReference type="ChEBI" id="CHEBI:57783"/>
        <dbReference type="ChEBI" id="CHEBI:58349"/>
        <dbReference type="EC" id="1.5.1.3"/>
    </reaction>
</comment>
<evidence type="ECO:0000256" key="8">
    <source>
        <dbReference type="PIRNR" id="PIRNR000194"/>
    </source>
</evidence>
<dbReference type="PRINTS" id="PR00070">
    <property type="entry name" value="DHFR"/>
</dbReference>
<protein>
    <recommendedName>
        <fullName evidence="3 8">Dihydrofolate reductase</fullName>
        <ecNumber evidence="3 8">1.5.1.3</ecNumber>
    </recommendedName>
</protein>
<dbReference type="STRING" id="929556.Solca_2293"/>
<evidence type="ECO:0000256" key="4">
    <source>
        <dbReference type="ARBA" id="ARBA00022563"/>
    </source>
</evidence>
<dbReference type="HOGENOM" id="CLU_043966_5_2_10"/>
<dbReference type="Pfam" id="PF00186">
    <property type="entry name" value="DHFR_1"/>
    <property type="match status" value="1"/>
</dbReference>
<comment type="pathway">
    <text evidence="1 8">Cofactor biosynthesis; tetrahydrofolate biosynthesis; 5,6,7,8-tetrahydrofolate from 7,8-dihydrofolate: step 1/1.</text>
</comment>
<dbReference type="GO" id="GO:0005829">
    <property type="term" value="C:cytosol"/>
    <property type="evidence" value="ECO:0007669"/>
    <property type="project" value="TreeGrafter"/>
</dbReference>
<evidence type="ECO:0000256" key="7">
    <source>
        <dbReference type="ARBA" id="ARBA00025067"/>
    </source>
</evidence>